<dbReference type="KEGG" id="orz:FNH13_09475"/>
<gene>
    <name evidence="2" type="ORF">FNH13_09475</name>
</gene>
<evidence type="ECO:0000313" key="2">
    <source>
        <dbReference type="EMBL" id="QDO88539.1"/>
    </source>
</evidence>
<accession>A0A516GAJ8</accession>
<name>A0A516GAJ8_9MICO</name>
<reference evidence="2 3" key="1">
    <citation type="submission" date="2019-07" db="EMBL/GenBank/DDBJ databases">
        <title>complete genome sequencing of Ornithinimicrobium sp. H23M54.</title>
        <authorList>
            <person name="Bae J.-W."/>
            <person name="Lee S.-Y."/>
        </authorList>
    </citation>
    <scope>NUCLEOTIDE SEQUENCE [LARGE SCALE GENOMIC DNA]</scope>
    <source>
        <strain evidence="2 3">H23M54</strain>
    </source>
</reference>
<keyword evidence="3" id="KW-1185">Reference proteome</keyword>
<proteinExistence type="predicted"/>
<dbReference type="AlphaFoldDB" id="A0A516GAJ8"/>
<dbReference type="OrthoDB" id="3210980at2"/>
<dbReference type="Pfam" id="PF11452">
    <property type="entry name" value="DUF3000"/>
    <property type="match status" value="1"/>
</dbReference>
<evidence type="ECO:0000313" key="3">
    <source>
        <dbReference type="Proteomes" id="UP000315395"/>
    </source>
</evidence>
<evidence type="ECO:0000256" key="1">
    <source>
        <dbReference type="SAM" id="MobiDB-lite"/>
    </source>
</evidence>
<protein>
    <submittedName>
        <fullName evidence="2">DUF3000 domain-containing protein</fullName>
    </submittedName>
</protein>
<sequence>MGGHDPRSCHASARRRRGLPGHVGGRPYSERVVSRIQSRPRKASGGEIVRDESTFAQALASVHAAVLRPEVLIEEVPAPTRLAPSALALSGEVIPSRNADDEPIATGRFVLLHDPEEPEPWEGPWRVVTYAKAAVEPEVGHDPYVGRVGWSWLTDALDARDLQWGAEAGAVTCVLSESFGALSDREPTVEMEIRASWTPLDGRIDRHLQAWGDLLCTVAGLPPLPEGVVALPQRR</sequence>
<dbReference type="InterPro" id="IPR021555">
    <property type="entry name" value="DUF3000"/>
</dbReference>
<dbReference type="EMBL" id="CP041616">
    <property type="protein sequence ID" value="QDO88539.1"/>
    <property type="molecule type" value="Genomic_DNA"/>
</dbReference>
<dbReference type="Proteomes" id="UP000315395">
    <property type="component" value="Chromosome"/>
</dbReference>
<feature type="region of interest" description="Disordered" evidence="1">
    <location>
        <begin position="1"/>
        <end position="47"/>
    </location>
</feature>
<organism evidence="2 3">
    <name type="scientific">Ornithinimicrobium ciconiae</name>
    <dbReference type="NCBI Taxonomy" id="2594265"/>
    <lineage>
        <taxon>Bacteria</taxon>
        <taxon>Bacillati</taxon>
        <taxon>Actinomycetota</taxon>
        <taxon>Actinomycetes</taxon>
        <taxon>Micrococcales</taxon>
        <taxon>Ornithinimicrobiaceae</taxon>
        <taxon>Ornithinimicrobium</taxon>
    </lineage>
</organism>